<proteinExistence type="predicted"/>
<evidence type="ECO:0000259" key="1">
    <source>
        <dbReference type="Pfam" id="PF17648"/>
    </source>
</evidence>
<dbReference type="InterPro" id="IPR048273">
    <property type="entry name" value="Luciferase"/>
</dbReference>
<feature type="domain" description="Luciferase" evidence="1">
    <location>
        <begin position="176"/>
        <end position="245"/>
    </location>
</feature>
<name>A0A9P8ARV8_9AGAR</name>
<sequence>MMNLYLNPQNISPVLLNAQGILQRYPRAIAFTTAVALSTPWMIDNYAKYMSLGEGGFPYNPIGWLMALAIWPFGRETVSTKEYQQDPNKEAWLVDIPQRQGERPATGWHSVPHRQLVQLPDADMREKLDKLFAKLSKDNSSLVELLTSPHERHVQGMHIRSSIPAPHETAEQASLEIGHIHPPDHSMHFVLSPQDCKLVIEKGWGERHPLSGVNKYVPLPKEYLMIYGPRNDEELAIIEHILKASIGFMTNSRSIV</sequence>
<accession>A0A9P8ARV8</accession>
<evidence type="ECO:0000313" key="3">
    <source>
        <dbReference type="Proteomes" id="UP000812287"/>
    </source>
</evidence>
<dbReference type="Proteomes" id="UP000812287">
    <property type="component" value="Unassembled WGS sequence"/>
</dbReference>
<evidence type="ECO:0000313" key="2">
    <source>
        <dbReference type="EMBL" id="KAG7444247.1"/>
    </source>
</evidence>
<keyword evidence="3" id="KW-1185">Reference proteome</keyword>
<dbReference type="RefSeq" id="XP_043037747.1">
    <property type="nucleotide sequence ID" value="XM_043189634.1"/>
</dbReference>
<dbReference type="PANTHER" id="PTHR38695">
    <property type="entry name" value="AMINO ACID PERMEASE_ SLC12A DOMAIN-CONTAINING PROTEIN"/>
    <property type="match status" value="1"/>
</dbReference>
<protein>
    <recommendedName>
        <fullName evidence="1">Luciferase domain-containing protein</fullName>
    </recommendedName>
</protein>
<comment type="caution">
    <text evidence="2">The sequence shown here is derived from an EMBL/GenBank/DDBJ whole genome shotgun (WGS) entry which is preliminary data.</text>
</comment>
<dbReference type="AlphaFoldDB" id="A0A9P8ARV8"/>
<dbReference type="InterPro" id="IPR040841">
    <property type="entry name" value="Luciferase_dom"/>
</dbReference>
<dbReference type="Pfam" id="PF17648">
    <property type="entry name" value="Luciferase"/>
    <property type="match status" value="1"/>
</dbReference>
<dbReference type="EMBL" id="MU250541">
    <property type="protein sequence ID" value="KAG7444247.1"/>
    <property type="molecule type" value="Genomic_DNA"/>
</dbReference>
<dbReference type="OrthoDB" id="5358398at2759"/>
<dbReference type="GeneID" id="66111931"/>
<reference evidence="2" key="1">
    <citation type="submission" date="2020-11" db="EMBL/GenBank/DDBJ databases">
        <title>Adaptations for nitrogen fixation in a non-lichenized fungal sporocarp promotes dispersal by wood-feeding termites.</title>
        <authorList>
            <consortium name="DOE Joint Genome Institute"/>
            <person name="Koch R.A."/>
            <person name="Yoon G."/>
            <person name="Arayal U."/>
            <person name="Lail K."/>
            <person name="Amirebrahimi M."/>
            <person name="Labutti K."/>
            <person name="Lipzen A."/>
            <person name="Riley R."/>
            <person name="Barry K."/>
            <person name="Henrissat B."/>
            <person name="Grigoriev I.V."/>
            <person name="Herr J.R."/>
            <person name="Aime M.C."/>
        </authorList>
    </citation>
    <scope>NUCLEOTIDE SEQUENCE</scope>
    <source>
        <strain evidence="2">MCA 3950</strain>
    </source>
</reference>
<dbReference type="PANTHER" id="PTHR38695:SF1">
    <property type="entry name" value="AMINO ACID PERMEASE_ SLC12A DOMAIN-CONTAINING PROTEIN"/>
    <property type="match status" value="1"/>
</dbReference>
<organism evidence="2 3">
    <name type="scientific">Guyanagaster necrorhizus</name>
    <dbReference type="NCBI Taxonomy" id="856835"/>
    <lineage>
        <taxon>Eukaryota</taxon>
        <taxon>Fungi</taxon>
        <taxon>Dikarya</taxon>
        <taxon>Basidiomycota</taxon>
        <taxon>Agaricomycotina</taxon>
        <taxon>Agaricomycetes</taxon>
        <taxon>Agaricomycetidae</taxon>
        <taxon>Agaricales</taxon>
        <taxon>Marasmiineae</taxon>
        <taxon>Physalacriaceae</taxon>
        <taxon>Guyanagaster</taxon>
    </lineage>
</organism>
<gene>
    <name evidence="2" type="ORF">BT62DRAFT_981831</name>
</gene>